<dbReference type="eggNOG" id="ENOG5033414">
    <property type="taxonomic scope" value="Bacteria"/>
</dbReference>
<accession>C7QC41</accession>
<evidence type="ECO:0000313" key="1">
    <source>
        <dbReference type="EMBL" id="ACU74489.1"/>
    </source>
</evidence>
<dbReference type="Proteomes" id="UP000000851">
    <property type="component" value="Chromosome"/>
</dbReference>
<protein>
    <recommendedName>
        <fullName evidence="3">Monooxygenase</fullName>
    </recommendedName>
</protein>
<dbReference type="KEGG" id="cai:Caci_5630"/>
<dbReference type="RefSeq" id="WP_015794218.1">
    <property type="nucleotide sequence ID" value="NC_013131.1"/>
</dbReference>
<dbReference type="InterPro" id="IPR046032">
    <property type="entry name" value="DUF5990"/>
</dbReference>
<evidence type="ECO:0008006" key="3">
    <source>
        <dbReference type="Google" id="ProtNLM"/>
    </source>
</evidence>
<sequence>MLLRIEGRELPGLPGVVVAVQARDKPAELLDPVAGDAAEAVWDLTVEPFTTKRGERTLRGRHVQDGIGGRFVYLSWNRVGEDGGYTMFCRSKLMIAGIPQDVFDAGVAAGALRARLGLTGRKGGPVVARLLPPAVEWTVGAP</sequence>
<dbReference type="HOGENOM" id="CLU_1710610_0_0_11"/>
<dbReference type="InParanoid" id="C7QC41"/>
<reference evidence="1 2" key="1">
    <citation type="journal article" date="2009" name="Stand. Genomic Sci.">
        <title>Complete genome sequence of Catenulispora acidiphila type strain (ID 139908).</title>
        <authorList>
            <person name="Copeland A."/>
            <person name="Lapidus A."/>
            <person name="Glavina Del Rio T."/>
            <person name="Nolan M."/>
            <person name="Lucas S."/>
            <person name="Chen F."/>
            <person name="Tice H."/>
            <person name="Cheng J.F."/>
            <person name="Bruce D."/>
            <person name="Goodwin L."/>
            <person name="Pitluck S."/>
            <person name="Mikhailova N."/>
            <person name="Pati A."/>
            <person name="Ivanova N."/>
            <person name="Mavromatis K."/>
            <person name="Chen A."/>
            <person name="Palaniappan K."/>
            <person name="Chain P."/>
            <person name="Land M."/>
            <person name="Hauser L."/>
            <person name="Chang Y.J."/>
            <person name="Jeffries C.D."/>
            <person name="Chertkov O."/>
            <person name="Brettin T."/>
            <person name="Detter J.C."/>
            <person name="Han C."/>
            <person name="Ali Z."/>
            <person name="Tindall B.J."/>
            <person name="Goker M."/>
            <person name="Bristow J."/>
            <person name="Eisen J.A."/>
            <person name="Markowitz V."/>
            <person name="Hugenholtz P."/>
            <person name="Kyrpides N.C."/>
            <person name="Klenk H.P."/>
        </authorList>
    </citation>
    <scope>NUCLEOTIDE SEQUENCE [LARGE SCALE GENOMIC DNA]</scope>
    <source>
        <strain evidence="2">DSM 44928 / JCM 14897 / NBRC 102108 / NRRL B-24433 / ID139908</strain>
    </source>
</reference>
<proteinExistence type="predicted"/>
<dbReference type="AlphaFoldDB" id="C7QC41"/>
<dbReference type="Pfam" id="PF19452">
    <property type="entry name" value="DUF5990"/>
    <property type="match status" value="1"/>
</dbReference>
<gene>
    <name evidence="1" type="ordered locus">Caci_5630</name>
</gene>
<dbReference type="OrthoDB" id="3783022at2"/>
<evidence type="ECO:0000313" key="2">
    <source>
        <dbReference type="Proteomes" id="UP000000851"/>
    </source>
</evidence>
<name>C7QC41_CATAD</name>
<dbReference type="EMBL" id="CP001700">
    <property type="protein sequence ID" value="ACU74489.1"/>
    <property type="molecule type" value="Genomic_DNA"/>
</dbReference>
<organism evidence="1 2">
    <name type="scientific">Catenulispora acidiphila (strain DSM 44928 / JCM 14897 / NBRC 102108 / NRRL B-24433 / ID139908)</name>
    <dbReference type="NCBI Taxonomy" id="479433"/>
    <lineage>
        <taxon>Bacteria</taxon>
        <taxon>Bacillati</taxon>
        <taxon>Actinomycetota</taxon>
        <taxon>Actinomycetes</taxon>
        <taxon>Catenulisporales</taxon>
        <taxon>Catenulisporaceae</taxon>
        <taxon>Catenulispora</taxon>
    </lineage>
</organism>
<keyword evidence="2" id="KW-1185">Reference proteome</keyword>